<feature type="compositionally biased region" description="Basic and acidic residues" evidence="5">
    <location>
        <begin position="343"/>
        <end position="356"/>
    </location>
</feature>
<dbReference type="SUPFAM" id="SSF56349">
    <property type="entry name" value="DNA breaking-rejoining enzymes"/>
    <property type="match status" value="1"/>
</dbReference>
<feature type="domain" description="Tyr recombinase" evidence="6">
    <location>
        <begin position="207"/>
        <end position="369"/>
    </location>
</feature>
<keyword evidence="3" id="KW-0238">DNA-binding</keyword>
<dbReference type="PANTHER" id="PTHR30629">
    <property type="entry name" value="PROPHAGE INTEGRASE"/>
    <property type="match status" value="1"/>
</dbReference>
<protein>
    <submittedName>
        <fullName evidence="7">Tyrosine-type recombinase/integrase</fullName>
    </submittedName>
</protein>
<dbReference type="RefSeq" id="WP_378773945.1">
    <property type="nucleotide sequence ID" value="NZ_JBHTMX010000005.1"/>
</dbReference>
<dbReference type="Gene3D" id="1.10.150.130">
    <property type="match status" value="1"/>
</dbReference>
<evidence type="ECO:0000313" key="8">
    <source>
        <dbReference type="Proteomes" id="UP001597171"/>
    </source>
</evidence>
<dbReference type="EMBL" id="JBHTMX010000005">
    <property type="protein sequence ID" value="MFD1330752.1"/>
    <property type="molecule type" value="Genomic_DNA"/>
</dbReference>
<evidence type="ECO:0000256" key="5">
    <source>
        <dbReference type="SAM" id="MobiDB-lite"/>
    </source>
</evidence>
<dbReference type="Proteomes" id="UP001597171">
    <property type="component" value="Unassembled WGS sequence"/>
</dbReference>
<organism evidence="7 8">
    <name type="scientific">Methylopila musalis</name>
    <dbReference type="NCBI Taxonomy" id="1134781"/>
    <lineage>
        <taxon>Bacteria</taxon>
        <taxon>Pseudomonadati</taxon>
        <taxon>Pseudomonadota</taxon>
        <taxon>Alphaproteobacteria</taxon>
        <taxon>Hyphomicrobiales</taxon>
        <taxon>Methylopilaceae</taxon>
        <taxon>Methylopila</taxon>
    </lineage>
</organism>
<dbReference type="InterPro" id="IPR002104">
    <property type="entry name" value="Integrase_catalytic"/>
</dbReference>
<evidence type="ECO:0000259" key="6">
    <source>
        <dbReference type="PROSITE" id="PS51898"/>
    </source>
</evidence>
<dbReference type="Pfam" id="PF22022">
    <property type="entry name" value="Phage_int_M"/>
    <property type="match status" value="1"/>
</dbReference>
<accession>A0ABW3Z4A3</accession>
<dbReference type="InterPro" id="IPR050808">
    <property type="entry name" value="Phage_Integrase"/>
</dbReference>
<reference evidence="8" key="1">
    <citation type="journal article" date="2019" name="Int. J. Syst. Evol. Microbiol.">
        <title>The Global Catalogue of Microorganisms (GCM) 10K type strain sequencing project: providing services to taxonomists for standard genome sequencing and annotation.</title>
        <authorList>
            <consortium name="The Broad Institute Genomics Platform"/>
            <consortium name="The Broad Institute Genome Sequencing Center for Infectious Disease"/>
            <person name="Wu L."/>
            <person name="Ma J."/>
        </authorList>
    </citation>
    <scope>NUCLEOTIDE SEQUENCE [LARGE SCALE GENOMIC DNA]</scope>
    <source>
        <strain evidence="8">CCUG 61696</strain>
    </source>
</reference>
<name>A0ABW3Z4A3_9HYPH</name>
<evidence type="ECO:0000256" key="4">
    <source>
        <dbReference type="ARBA" id="ARBA00023172"/>
    </source>
</evidence>
<comment type="caution">
    <text evidence="7">The sequence shown here is derived from an EMBL/GenBank/DDBJ whole genome shotgun (WGS) entry which is preliminary data.</text>
</comment>
<dbReference type="Pfam" id="PF00589">
    <property type="entry name" value="Phage_integrase"/>
    <property type="match status" value="1"/>
</dbReference>
<keyword evidence="4" id="KW-0233">DNA recombination</keyword>
<dbReference type="Pfam" id="PF13356">
    <property type="entry name" value="Arm-DNA-bind_3"/>
    <property type="match status" value="1"/>
</dbReference>
<feature type="region of interest" description="Disordered" evidence="5">
    <location>
        <begin position="343"/>
        <end position="369"/>
    </location>
</feature>
<dbReference type="InterPro" id="IPR053876">
    <property type="entry name" value="Phage_int_M"/>
</dbReference>
<dbReference type="PROSITE" id="PS51898">
    <property type="entry name" value="TYR_RECOMBINASE"/>
    <property type="match status" value="1"/>
</dbReference>
<evidence type="ECO:0000256" key="1">
    <source>
        <dbReference type="ARBA" id="ARBA00008857"/>
    </source>
</evidence>
<dbReference type="Gene3D" id="1.10.443.10">
    <property type="entry name" value="Intergrase catalytic core"/>
    <property type="match status" value="1"/>
</dbReference>
<evidence type="ECO:0000256" key="3">
    <source>
        <dbReference type="ARBA" id="ARBA00023125"/>
    </source>
</evidence>
<dbReference type="InterPro" id="IPR011010">
    <property type="entry name" value="DNA_brk_join_enz"/>
</dbReference>
<dbReference type="InterPro" id="IPR025166">
    <property type="entry name" value="Integrase_DNA_bind_dom"/>
</dbReference>
<keyword evidence="8" id="KW-1185">Reference proteome</keyword>
<gene>
    <name evidence="7" type="ORF">ACFQ4O_01935</name>
</gene>
<dbReference type="InterPro" id="IPR013762">
    <property type="entry name" value="Integrase-like_cat_sf"/>
</dbReference>
<dbReference type="InterPro" id="IPR010998">
    <property type="entry name" value="Integrase_recombinase_N"/>
</dbReference>
<dbReference type="InterPro" id="IPR038488">
    <property type="entry name" value="Integrase_DNA-bd_sf"/>
</dbReference>
<keyword evidence="2" id="KW-0229">DNA integration</keyword>
<evidence type="ECO:0000256" key="2">
    <source>
        <dbReference type="ARBA" id="ARBA00022908"/>
    </source>
</evidence>
<dbReference type="Gene3D" id="3.30.160.390">
    <property type="entry name" value="Integrase, DNA-binding domain"/>
    <property type="match status" value="1"/>
</dbReference>
<evidence type="ECO:0000313" key="7">
    <source>
        <dbReference type="EMBL" id="MFD1330752.1"/>
    </source>
</evidence>
<sequence length="369" mass="41582">MAKTLNRLSARFVKTATEPGRYADGGNLYLSVSPTGAKSWVFMYRLDRRQREAGLGSAQSLSLAAARDVAQRMREQLAQGHDPIAARDADQRPAVPKFGDFADQFVTNIESEFRNEKHIYQWRQTLGPAYCASIRNKKVDEITSDDVLRILQPLWATKQETASRLRGRLERIFDSARAKGLRTGENPATWKGNLKELLPARQKLQYGHQPALPYTDVPAFVGRLRERKATTALALEFLILTAARANEVFGATWSEIDIDNRLWTVPAARMKRGKQHSVPLPKRALAILQEVKLIRQTPEGSAFERGLRPAHQAHGRGRLRAARLPIFIPRLVRRLHEISARDRRSGLGPCDRERSRTSLPSTGCDRKAP</sequence>
<comment type="similarity">
    <text evidence="1">Belongs to the 'phage' integrase family.</text>
</comment>
<dbReference type="PANTHER" id="PTHR30629:SF2">
    <property type="entry name" value="PROPHAGE INTEGRASE INTS-RELATED"/>
    <property type="match status" value="1"/>
</dbReference>
<proteinExistence type="inferred from homology"/>